<dbReference type="Pfam" id="PF13231">
    <property type="entry name" value="PMT_2"/>
    <property type="match status" value="1"/>
</dbReference>
<dbReference type="AlphaFoldDB" id="A0A933W3Y5"/>
<evidence type="ECO:0000256" key="7">
    <source>
        <dbReference type="ARBA" id="ARBA00023136"/>
    </source>
</evidence>
<dbReference type="GO" id="GO:0005886">
    <property type="term" value="C:plasma membrane"/>
    <property type="evidence" value="ECO:0007669"/>
    <property type="project" value="UniProtKB-SubCell"/>
</dbReference>
<dbReference type="InterPro" id="IPR038731">
    <property type="entry name" value="RgtA/B/C-like"/>
</dbReference>
<evidence type="ECO:0000256" key="6">
    <source>
        <dbReference type="ARBA" id="ARBA00022989"/>
    </source>
</evidence>
<sequence>MTDARVPRPLARFAPALVLLAALALRVREALRAPLWYDELYTQAAVNRPWEEVLRVMRGDVHPPLHFVLAHLWTFAGHSDLAVRGLGILAGLAGVCVAWGFARDLFGARAGLLTAALVALHPWHVYFSQEARSYPWLWLFLSISAWSAWRWAGRGERRDAVLFVLSSALALWTHYLAGIVLALQWVWMLARLRREGSRALAWTGWHVAVALLFAPVLPLWWAQLHRAGADHWLPRPSVHDLYEAARKLAFGASYLVPVVLLLACTPLTSARTRRAAVHALGAGLVPVLLCWTLGTAGVRVFAPKYMMFAIPSLCALIAAGTLRLPKVASAALAVALLALGLRAGFVRAPYPEADALGRTKRVLDSELRAGDVVFHADTHTLLFGERYYPKSRHVLLLMGQRLPYYEGGHLVPDSVRAEAGALVSAHDHGLRWFALAARPAGLDDRAAAALFEAASGAPAETLGVVRLWRGQPR</sequence>
<evidence type="ECO:0000313" key="10">
    <source>
        <dbReference type="EMBL" id="MBI5170443.1"/>
    </source>
</evidence>
<dbReference type="Proteomes" id="UP000696931">
    <property type="component" value="Unassembled WGS sequence"/>
</dbReference>
<comment type="caution">
    <text evidence="10">The sequence shown here is derived from an EMBL/GenBank/DDBJ whole genome shotgun (WGS) entry which is preliminary data.</text>
</comment>
<evidence type="ECO:0000256" key="1">
    <source>
        <dbReference type="ARBA" id="ARBA00004651"/>
    </source>
</evidence>
<evidence type="ECO:0000256" key="4">
    <source>
        <dbReference type="ARBA" id="ARBA00022679"/>
    </source>
</evidence>
<evidence type="ECO:0000313" key="11">
    <source>
        <dbReference type="Proteomes" id="UP000696931"/>
    </source>
</evidence>
<dbReference type="EMBL" id="JACRIW010000093">
    <property type="protein sequence ID" value="MBI5170443.1"/>
    <property type="molecule type" value="Genomic_DNA"/>
</dbReference>
<dbReference type="GO" id="GO:0010041">
    <property type="term" value="P:response to iron(III) ion"/>
    <property type="evidence" value="ECO:0007669"/>
    <property type="project" value="TreeGrafter"/>
</dbReference>
<feature type="transmembrane region" description="Helical" evidence="8">
    <location>
        <begin position="305"/>
        <end position="324"/>
    </location>
</feature>
<organism evidence="10 11">
    <name type="scientific">Eiseniibacteriota bacterium</name>
    <dbReference type="NCBI Taxonomy" id="2212470"/>
    <lineage>
        <taxon>Bacteria</taxon>
        <taxon>Candidatus Eiseniibacteriota</taxon>
    </lineage>
</organism>
<feature type="transmembrane region" description="Helical" evidence="8">
    <location>
        <begin position="108"/>
        <end position="127"/>
    </location>
</feature>
<dbReference type="GO" id="GO:0016763">
    <property type="term" value="F:pentosyltransferase activity"/>
    <property type="evidence" value="ECO:0007669"/>
    <property type="project" value="TreeGrafter"/>
</dbReference>
<evidence type="ECO:0000259" key="9">
    <source>
        <dbReference type="Pfam" id="PF13231"/>
    </source>
</evidence>
<feature type="transmembrane region" description="Helical" evidence="8">
    <location>
        <begin position="330"/>
        <end position="350"/>
    </location>
</feature>
<accession>A0A933W3Y5</accession>
<keyword evidence="2" id="KW-1003">Cell membrane</keyword>
<reference evidence="10" key="1">
    <citation type="submission" date="2020-07" db="EMBL/GenBank/DDBJ databases">
        <title>Huge and variable diversity of episymbiotic CPR bacteria and DPANN archaea in groundwater ecosystems.</title>
        <authorList>
            <person name="He C.Y."/>
            <person name="Keren R."/>
            <person name="Whittaker M."/>
            <person name="Farag I.F."/>
            <person name="Doudna J."/>
            <person name="Cate J.H.D."/>
            <person name="Banfield J.F."/>
        </authorList>
    </citation>
    <scope>NUCLEOTIDE SEQUENCE</scope>
    <source>
        <strain evidence="10">NC_groundwater_1813_Pr3_B-0.1um_71_17</strain>
    </source>
</reference>
<protein>
    <submittedName>
        <fullName evidence="10">Glycosyltransferase family 39 protein</fullName>
    </submittedName>
</protein>
<comment type="subcellular location">
    <subcellularLocation>
        <location evidence="1">Cell membrane</location>
        <topology evidence="1">Multi-pass membrane protein</topology>
    </subcellularLocation>
</comment>
<feature type="domain" description="Glycosyltransferase RgtA/B/C/D-like" evidence="9">
    <location>
        <begin position="62"/>
        <end position="217"/>
    </location>
</feature>
<keyword evidence="5 8" id="KW-0812">Transmembrane</keyword>
<dbReference type="InterPro" id="IPR050297">
    <property type="entry name" value="LipidA_mod_glycosyltrf_83"/>
</dbReference>
<keyword evidence="7 8" id="KW-0472">Membrane</keyword>
<dbReference type="PANTHER" id="PTHR33908:SF3">
    <property type="entry name" value="UNDECAPRENYL PHOSPHATE-ALPHA-4-AMINO-4-DEOXY-L-ARABINOSE ARABINOSYL TRANSFERASE"/>
    <property type="match status" value="1"/>
</dbReference>
<feature type="transmembrane region" description="Helical" evidence="8">
    <location>
        <begin position="133"/>
        <end position="149"/>
    </location>
</feature>
<gene>
    <name evidence="10" type="ORF">HZA61_13220</name>
</gene>
<evidence type="ECO:0000256" key="8">
    <source>
        <dbReference type="SAM" id="Phobius"/>
    </source>
</evidence>
<keyword evidence="3" id="KW-0328">Glycosyltransferase</keyword>
<keyword evidence="4" id="KW-0808">Transferase</keyword>
<feature type="transmembrane region" description="Helical" evidence="8">
    <location>
        <begin position="81"/>
        <end position="101"/>
    </location>
</feature>
<feature type="transmembrane region" description="Helical" evidence="8">
    <location>
        <begin position="161"/>
        <end position="187"/>
    </location>
</feature>
<evidence type="ECO:0000256" key="5">
    <source>
        <dbReference type="ARBA" id="ARBA00022692"/>
    </source>
</evidence>
<feature type="transmembrane region" description="Helical" evidence="8">
    <location>
        <begin position="275"/>
        <end position="293"/>
    </location>
</feature>
<dbReference type="GO" id="GO:0009103">
    <property type="term" value="P:lipopolysaccharide biosynthetic process"/>
    <property type="evidence" value="ECO:0007669"/>
    <property type="project" value="UniProtKB-ARBA"/>
</dbReference>
<evidence type="ECO:0000256" key="3">
    <source>
        <dbReference type="ARBA" id="ARBA00022676"/>
    </source>
</evidence>
<feature type="transmembrane region" description="Helical" evidence="8">
    <location>
        <begin position="199"/>
        <end position="221"/>
    </location>
</feature>
<proteinExistence type="predicted"/>
<keyword evidence="6 8" id="KW-1133">Transmembrane helix</keyword>
<dbReference type="PANTHER" id="PTHR33908">
    <property type="entry name" value="MANNOSYLTRANSFERASE YKCB-RELATED"/>
    <property type="match status" value="1"/>
</dbReference>
<evidence type="ECO:0000256" key="2">
    <source>
        <dbReference type="ARBA" id="ARBA00022475"/>
    </source>
</evidence>
<name>A0A933W3Y5_UNCEI</name>
<feature type="transmembrane region" description="Helical" evidence="8">
    <location>
        <begin position="248"/>
        <end position="269"/>
    </location>
</feature>